<dbReference type="GO" id="GO:0008047">
    <property type="term" value="F:enzyme activator activity"/>
    <property type="evidence" value="ECO:0007669"/>
    <property type="project" value="InterPro"/>
</dbReference>
<dbReference type="OrthoDB" id="5949416at2759"/>
<dbReference type="GO" id="GO:0007586">
    <property type="term" value="P:digestion"/>
    <property type="evidence" value="ECO:0007669"/>
    <property type="project" value="InterPro"/>
</dbReference>
<reference evidence="2" key="1">
    <citation type="submission" date="2022-11" db="UniProtKB">
        <authorList>
            <consortium name="EnsemblMetazoa"/>
        </authorList>
    </citation>
    <scope>IDENTIFICATION</scope>
</reference>
<dbReference type="PANTHER" id="PTHR10041">
    <property type="entry name" value="COLIPASE"/>
    <property type="match status" value="1"/>
</dbReference>
<organism evidence="2 3">
    <name type="scientific">Exaiptasia diaphana</name>
    <name type="common">Tropical sea anemone</name>
    <name type="synonym">Aiptasia pulchella</name>
    <dbReference type="NCBI Taxonomy" id="2652724"/>
    <lineage>
        <taxon>Eukaryota</taxon>
        <taxon>Metazoa</taxon>
        <taxon>Cnidaria</taxon>
        <taxon>Anthozoa</taxon>
        <taxon>Hexacorallia</taxon>
        <taxon>Actiniaria</taxon>
        <taxon>Aiptasiidae</taxon>
        <taxon>Exaiptasia</taxon>
    </lineage>
</organism>
<feature type="chain" id="PRO_5037815700" evidence="1">
    <location>
        <begin position="19"/>
        <end position="100"/>
    </location>
</feature>
<proteinExistence type="predicted"/>
<dbReference type="EnsemblMetazoa" id="XM_021049934.2">
    <property type="protein sequence ID" value="XP_020905593.1"/>
    <property type="gene ID" value="LOC110243794"/>
</dbReference>
<accession>A0A913XK61</accession>
<sequence>MKTFLVVLLLGLVAITFAEREKRFLWKKCKNDSECGADKCCVNLLKFCAAKRGLDQSCNLISLHGCGCKEGLSCQAKHSIAGKPVYYTCQPEPGSGDGGF</sequence>
<dbReference type="GO" id="GO:0016042">
    <property type="term" value="P:lipid catabolic process"/>
    <property type="evidence" value="ECO:0007669"/>
    <property type="project" value="InterPro"/>
</dbReference>
<keyword evidence="1" id="KW-0732">Signal</keyword>
<dbReference type="PANTHER" id="PTHR10041:SF5">
    <property type="entry name" value="LEUCINE-RICH COLIPASE-LIKE PROTEIN 1"/>
    <property type="match status" value="1"/>
</dbReference>
<dbReference type="RefSeq" id="XP_020905593.1">
    <property type="nucleotide sequence ID" value="XM_021049934.2"/>
</dbReference>
<feature type="signal peptide" evidence="1">
    <location>
        <begin position="1"/>
        <end position="18"/>
    </location>
</feature>
<evidence type="ECO:0000313" key="3">
    <source>
        <dbReference type="Proteomes" id="UP000887567"/>
    </source>
</evidence>
<keyword evidence="3" id="KW-1185">Reference proteome</keyword>
<dbReference type="Proteomes" id="UP000887567">
    <property type="component" value="Unplaced"/>
</dbReference>
<dbReference type="AlphaFoldDB" id="A0A913XK61"/>
<dbReference type="OMA" id="QEGLECQ"/>
<dbReference type="KEGG" id="epa:110243794"/>
<protein>
    <submittedName>
        <fullName evidence="2">Uncharacterized protein</fullName>
    </submittedName>
</protein>
<evidence type="ECO:0000313" key="2">
    <source>
        <dbReference type="EnsemblMetazoa" id="XP_020905593.1"/>
    </source>
</evidence>
<evidence type="ECO:0000256" key="1">
    <source>
        <dbReference type="SAM" id="SignalP"/>
    </source>
</evidence>
<dbReference type="GO" id="GO:0005576">
    <property type="term" value="C:extracellular region"/>
    <property type="evidence" value="ECO:0007669"/>
    <property type="project" value="InterPro"/>
</dbReference>
<dbReference type="InterPro" id="IPR001981">
    <property type="entry name" value="Colipase"/>
</dbReference>
<name>A0A913XK61_EXADI</name>
<dbReference type="GeneID" id="110243794"/>